<evidence type="ECO:0000256" key="4">
    <source>
        <dbReference type="ARBA" id="ARBA00022989"/>
    </source>
</evidence>
<feature type="transmembrane region" description="Helical" evidence="6">
    <location>
        <begin position="279"/>
        <end position="297"/>
    </location>
</feature>
<evidence type="ECO:0000256" key="1">
    <source>
        <dbReference type="ARBA" id="ARBA00004651"/>
    </source>
</evidence>
<dbReference type="InterPro" id="IPR050638">
    <property type="entry name" value="AA-Vitamin_Transporters"/>
</dbReference>
<dbReference type="PANTHER" id="PTHR32322">
    <property type="entry name" value="INNER MEMBRANE TRANSPORTER"/>
    <property type="match status" value="1"/>
</dbReference>
<feature type="transmembrane region" description="Helical" evidence="6">
    <location>
        <begin position="220"/>
        <end position="240"/>
    </location>
</feature>
<protein>
    <submittedName>
        <fullName evidence="8">DMT family transporter</fullName>
    </submittedName>
</protein>
<feature type="transmembrane region" description="Helical" evidence="6">
    <location>
        <begin position="136"/>
        <end position="155"/>
    </location>
</feature>
<feature type="transmembrane region" description="Helical" evidence="6">
    <location>
        <begin position="77"/>
        <end position="99"/>
    </location>
</feature>
<dbReference type="InterPro" id="IPR000620">
    <property type="entry name" value="EamA_dom"/>
</dbReference>
<keyword evidence="5 6" id="KW-0472">Membrane</keyword>
<evidence type="ECO:0000256" key="2">
    <source>
        <dbReference type="ARBA" id="ARBA00022475"/>
    </source>
</evidence>
<evidence type="ECO:0000313" key="9">
    <source>
        <dbReference type="Proteomes" id="UP000624703"/>
    </source>
</evidence>
<dbReference type="PANTHER" id="PTHR32322:SF18">
    <property type="entry name" value="S-ADENOSYLMETHIONINE_S-ADENOSYLHOMOCYSTEINE TRANSPORTER"/>
    <property type="match status" value="1"/>
</dbReference>
<gene>
    <name evidence="8" type="ORF">JIN82_12640</name>
</gene>
<feature type="transmembrane region" description="Helical" evidence="6">
    <location>
        <begin position="161"/>
        <end position="181"/>
    </location>
</feature>
<evidence type="ECO:0000256" key="3">
    <source>
        <dbReference type="ARBA" id="ARBA00022692"/>
    </source>
</evidence>
<evidence type="ECO:0000313" key="8">
    <source>
        <dbReference type="EMBL" id="MBK1792000.1"/>
    </source>
</evidence>
<feature type="transmembrane region" description="Helical" evidence="6">
    <location>
        <begin position="193"/>
        <end position="214"/>
    </location>
</feature>
<dbReference type="AlphaFoldDB" id="A0A8J7SJ98"/>
<dbReference type="SUPFAM" id="SSF103481">
    <property type="entry name" value="Multidrug resistance efflux transporter EmrE"/>
    <property type="match status" value="2"/>
</dbReference>
<evidence type="ECO:0000256" key="6">
    <source>
        <dbReference type="SAM" id="Phobius"/>
    </source>
</evidence>
<dbReference type="GO" id="GO:0005886">
    <property type="term" value="C:plasma membrane"/>
    <property type="evidence" value="ECO:0007669"/>
    <property type="project" value="UniProtKB-SubCell"/>
</dbReference>
<dbReference type="EMBL" id="JAENIM010000042">
    <property type="protein sequence ID" value="MBK1792000.1"/>
    <property type="molecule type" value="Genomic_DNA"/>
</dbReference>
<dbReference type="Proteomes" id="UP000624703">
    <property type="component" value="Unassembled WGS sequence"/>
</dbReference>
<dbReference type="InterPro" id="IPR037185">
    <property type="entry name" value="EmrE-like"/>
</dbReference>
<keyword evidence="3 6" id="KW-0812">Transmembrane</keyword>
<dbReference type="RefSeq" id="WP_200312013.1">
    <property type="nucleotide sequence ID" value="NZ_JAENIM010000042.1"/>
</dbReference>
<comment type="subcellular location">
    <subcellularLocation>
        <location evidence="1">Cell membrane</location>
        <topology evidence="1">Multi-pass membrane protein</topology>
    </subcellularLocation>
</comment>
<evidence type="ECO:0000259" key="7">
    <source>
        <dbReference type="Pfam" id="PF00892"/>
    </source>
</evidence>
<reference evidence="8" key="1">
    <citation type="submission" date="2021-01" db="EMBL/GenBank/DDBJ databases">
        <title>Modified the classification status of verrucomicrobia.</title>
        <authorList>
            <person name="Feng X."/>
        </authorList>
    </citation>
    <scope>NUCLEOTIDE SEQUENCE</scope>
    <source>
        <strain evidence="8">_KCTC 22039</strain>
    </source>
</reference>
<evidence type="ECO:0000256" key="5">
    <source>
        <dbReference type="ARBA" id="ARBA00023136"/>
    </source>
</evidence>
<feature type="domain" description="EamA" evidence="7">
    <location>
        <begin position="167"/>
        <end position="297"/>
    </location>
</feature>
<keyword evidence="4 6" id="KW-1133">Transmembrane helix</keyword>
<name>A0A8J7SJ98_9BACT</name>
<dbReference type="Pfam" id="PF00892">
    <property type="entry name" value="EamA"/>
    <property type="match status" value="1"/>
</dbReference>
<sequence>MKWVTKRSLPFVVLFCALLWGSAFPGIKGIYAVWEAAGISAGSAERLLLAGVRFSLAGTLVLLIARRPFAQLKGAPIGNLLIFASLQTAVQYFFFYWGLAVSSGVLGGLMSSSGTFWWVLLAPLMLKSAKPSWKQWLALLIGAAGVSVAVYAPGASAGSPIHGLGCFAASTLSGALAVIVLQKGVQQHMGARTATGFALLLGGLMLALAGWPAWGRFAELFSLEVWGFTFYLSMVSALAFTTWNELTTRFPVNLLAGYRFMIPLSAVCLSAFFVDGESIGWQLALGGGLVLLSIVLLQRRAS</sequence>
<keyword evidence="9" id="KW-1185">Reference proteome</keyword>
<feature type="transmembrane region" description="Helical" evidence="6">
    <location>
        <begin position="252"/>
        <end position="273"/>
    </location>
</feature>
<feature type="transmembrane region" description="Helical" evidence="6">
    <location>
        <begin position="105"/>
        <end position="124"/>
    </location>
</feature>
<comment type="caution">
    <text evidence="8">The sequence shown here is derived from an EMBL/GenBank/DDBJ whole genome shotgun (WGS) entry which is preliminary data.</text>
</comment>
<feature type="transmembrane region" description="Helical" evidence="6">
    <location>
        <begin position="47"/>
        <end position="65"/>
    </location>
</feature>
<keyword evidence="2" id="KW-1003">Cell membrane</keyword>
<organism evidence="8 9">
    <name type="scientific">Persicirhabdus sediminis</name>
    <dbReference type="NCBI Taxonomy" id="454144"/>
    <lineage>
        <taxon>Bacteria</taxon>
        <taxon>Pseudomonadati</taxon>
        <taxon>Verrucomicrobiota</taxon>
        <taxon>Verrucomicrobiia</taxon>
        <taxon>Verrucomicrobiales</taxon>
        <taxon>Verrucomicrobiaceae</taxon>
        <taxon>Persicirhabdus</taxon>
    </lineage>
</organism>
<proteinExistence type="predicted"/>
<accession>A0A8J7SJ98</accession>